<dbReference type="Proteomes" id="UP000623958">
    <property type="component" value="Unassembled WGS sequence"/>
</dbReference>
<reference evidence="1" key="1">
    <citation type="journal article" date="2014" name="Int. J. Syst. Evol. Microbiol.">
        <title>Complete genome sequence of Corynebacterium casei LMG S-19264T (=DSM 44701T), isolated from a smear-ripened cheese.</title>
        <authorList>
            <consortium name="US DOE Joint Genome Institute (JGI-PGF)"/>
            <person name="Walter F."/>
            <person name="Albersmeier A."/>
            <person name="Kalinowski J."/>
            <person name="Ruckert C."/>
        </authorList>
    </citation>
    <scope>NUCLEOTIDE SEQUENCE</scope>
    <source>
        <strain evidence="1">JCM 13306</strain>
    </source>
</reference>
<accession>A0A919F7K4</accession>
<name>A0A919F7K4_9XANT</name>
<gene>
    <name evidence="1" type="ORF">GCM10009090_17810</name>
</gene>
<organism evidence="1 2">
    <name type="scientific">Xanthomonas boreopolis</name>
    <dbReference type="NCBI Taxonomy" id="86183"/>
    <lineage>
        <taxon>Bacteria</taxon>
        <taxon>Pseudomonadati</taxon>
        <taxon>Pseudomonadota</taxon>
        <taxon>Gammaproteobacteria</taxon>
        <taxon>Lysobacterales</taxon>
        <taxon>Lysobacteraceae</taxon>
        <taxon>Xanthomonas</taxon>
    </lineage>
</organism>
<protein>
    <submittedName>
        <fullName evidence="1">Uncharacterized protein</fullName>
    </submittedName>
</protein>
<reference evidence="1" key="2">
    <citation type="submission" date="2020-09" db="EMBL/GenBank/DDBJ databases">
        <authorList>
            <person name="Sun Q."/>
            <person name="Ohkuma M."/>
        </authorList>
    </citation>
    <scope>NUCLEOTIDE SEQUENCE</scope>
    <source>
        <strain evidence="1">JCM 13306</strain>
    </source>
</reference>
<dbReference type="AlphaFoldDB" id="A0A919F7K4"/>
<keyword evidence="2" id="KW-1185">Reference proteome</keyword>
<proteinExistence type="predicted"/>
<dbReference type="EMBL" id="BNBA01000011">
    <property type="protein sequence ID" value="GHH53035.1"/>
    <property type="molecule type" value="Genomic_DNA"/>
</dbReference>
<evidence type="ECO:0000313" key="1">
    <source>
        <dbReference type="EMBL" id="GHH53035.1"/>
    </source>
</evidence>
<sequence length="59" mass="6250">MSLDQLVYNSNYMLPDVANKLLFINFVCHAVPTPVDDKAADPAASARSLAAAAAFDHGT</sequence>
<comment type="caution">
    <text evidence="1">The sequence shown here is derived from an EMBL/GenBank/DDBJ whole genome shotgun (WGS) entry which is preliminary data.</text>
</comment>
<evidence type="ECO:0000313" key="2">
    <source>
        <dbReference type="Proteomes" id="UP000623958"/>
    </source>
</evidence>